<reference evidence="2 3" key="1">
    <citation type="submission" date="2015-04" db="EMBL/GenBank/DDBJ databases">
        <title>Lasius niger genome sequencing.</title>
        <authorList>
            <person name="Konorov E.A."/>
            <person name="Nikitin M.A."/>
            <person name="Kirill M.V."/>
            <person name="Chang P."/>
        </authorList>
    </citation>
    <scope>NUCLEOTIDE SEQUENCE [LARGE SCALE GENOMIC DNA]</scope>
    <source>
        <tissue evidence="2">Whole</tissue>
    </source>
</reference>
<evidence type="ECO:0000313" key="2">
    <source>
        <dbReference type="EMBL" id="KMQ87574.1"/>
    </source>
</evidence>
<keyword evidence="3" id="KW-1185">Reference proteome</keyword>
<dbReference type="Proteomes" id="UP000036403">
    <property type="component" value="Unassembled WGS sequence"/>
</dbReference>
<protein>
    <submittedName>
        <fullName evidence="2">Retrotransposon gag protein</fullName>
    </submittedName>
</protein>
<name>A0A0J7KBD1_LASNI</name>
<sequence length="129" mass="13935">MPPTHLPMTHGDRQMSAPTSSSNQGQPGSINSTGVEGSSVPAGGAVKFLASQIPTFGATEDDDIELWIEKIESVAQIHNLSPVVMLSAAAVKLTKATRRWFDLSPGDINRSWLCFRAAILDRFKKKNSL</sequence>
<organism evidence="2 3">
    <name type="scientific">Lasius niger</name>
    <name type="common">Black garden ant</name>
    <dbReference type="NCBI Taxonomy" id="67767"/>
    <lineage>
        <taxon>Eukaryota</taxon>
        <taxon>Metazoa</taxon>
        <taxon>Ecdysozoa</taxon>
        <taxon>Arthropoda</taxon>
        <taxon>Hexapoda</taxon>
        <taxon>Insecta</taxon>
        <taxon>Pterygota</taxon>
        <taxon>Neoptera</taxon>
        <taxon>Endopterygota</taxon>
        <taxon>Hymenoptera</taxon>
        <taxon>Apocrita</taxon>
        <taxon>Aculeata</taxon>
        <taxon>Formicoidea</taxon>
        <taxon>Formicidae</taxon>
        <taxon>Formicinae</taxon>
        <taxon>Lasius</taxon>
        <taxon>Lasius</taxon>
    </lineage>
</organism>
<evidence type="ECO:0000313" key="3">
    <source>
        <dbReference type="Proteomes" id="UP000036403"/>
    </source>
</evidence>
<feature type="region of interest" description="Disordered" evidence="1">
    <location>
        <begin position="1"/>
        <end position="38"/>
    </location>
</feature>
<proteinExistence type="predicted"/>
<accession>A0A0J7KBD1</accession>
<dbReference type="PaxDb" id="67767-A0A0J7KBD1"/>
<dbReference type="OrthoDB" id="7555263at2759"/>
<gene>
    <name evidence="2" type="ORF">RF55_13105</name>
</gene>
<evidence type="ECO:0000256" key="1">
    <source>
        <dbReference type="SAM" id="MobiDB-lite"/>
    </source>
</evidence>
<dbReference type="EMBL" id="LBMM01010255">
    <property type="protein sequence ID" value="KMQ87574.1"/>
    <property type="molecule type" value="Genomic_DNA"/>
</dbReference>
<feature type="compositionally biased region" description="Polar residues" evidence="1">
    <location>
        <begin position="16"/>
        <end position="36"/>
    </location>
</feature>
<comment type="caution">
    <text evidence="2">The sequence shown here is derived from an EMBL/GenBank/DDBJ whole genome shotgun (WGS) entry which is preliminary data.</text>
</comment>
<dbReference type="AlphaFoldDB" id="A0A0J7KBD1"/>